<accession>A0ABS7QXG4</accession>
<keyword evidence="2" id="KW-0238">DNA-binding</keyword>
<dbReference type="PANTHER" id="PTHR39515:SF2">
    <property type="entry name" value="HTH-TYPE TRANSCRIPTIONAL REGULATOR RV0880"/>
    <property type="match status" value="1"/>
</dbReference>
<dbReference type="RefSeq" id="WP_222980639.1">
    <property type="nucleotide sequence ID" value="NZ_JAINVZ010000019.1"/>
</dbReference>
<feature type="region of interest" description="Disordered" evidence="4">
    <location>
        <begin position="1"/>
        <end position="21"/>
    </location>
</feature>
<dbReference type="SMART" id="SM00347">
    <property type="entry name" value="HTH_MARR"/>
    <property type="match status" value="1"/>
</dbReference>
<evidence type="ECO:0000313" key="7">
    <source>
        <dbReference type="Proteomes" id="UP001198565"/>
    </source>
</evidence>
<dbReference type="InterPro" id="IPR036390">
    <property type="entry name" value="WH_DNA-bd_sf"/>
</dbReference>
<feature type="domain" description="HTH marR-type" evidence="5">
    <location>
        <begin position="22"/>
        <end position="154"/>
    </location>
</feature>
<protein>
    <submittedName>
        <fullName evidence="6">MarR family winged helix-turn-helix transcriptional regulator</fullName>
    </submittedName>
</protein>
<feature type="compositionally biased region" description="Low complexity" evidence="4">
    <location>
        <begin position="162"/>
        <end position="179"/>
    </location>
</feature>
<evidence type="ECO:0000256" key="4">
    <source>
        <dbReference type="SAM" id="MobiDB-lite"/>
    </source>
</evidence>
<name>A0ABS7QXG4_9ACTN</name>
<keyword evidence="1" id="KW-0805">Transcription regulation</keyword>
<dbReference type="SUPFAM" id="SSF46785">
    <property type="entry name" value="Winged helix' DNA-binding domain"/>
    <property type="match status" value="1"/>
</dbReference>
<dbReference type="PANTHER" id="PTHR39515">
    <property type="entry name" value="CONSERVED PROTEIN"/>
    <property type="match status" value="1"/>
</dbReference>
<dbReference type="InterPro" id="IPR052526">
    <property type="entry name" value="HTH-type_Bedaq_tolerance"/>
</dbReference>
<dbReference type="Gene3D" id="1.10.10.10">
    <property type="entry name" value="Winged helix-like DNA-binding domain superfamily/Winged helix DNA-binding domain"/>
    <property type="match status" value="1"/>
</dbReference>
<dbReference type="InterPro" id="IPR036388">
    <property type="entry name" value="WH-like_DNA-bd_sf"/>
</dbReference>
<reference evidence="6 7" key="1">
    <citation type="submission" date="2021-08" db="EMBL/GenBank/DDBJ databases">
        <title>Streptomyces sp. PTM05 isolated from lichen.</title>
        <authorList>
            <person name="Somphong A."/>
            <person name="Phongsopitanun W."/>
            <person name="Tanasupawat S."/>
        </authorList>
    </citation>
    <scope>NUCLEOTIDE SEQUENCE [LARGE SCALE GENOMIC DNA]</scope>
    <source>
        <strain evidence="6 7">Ptm05</strain>
    </source>
</reference>
<dbReference type="InterPro" id="IPR023187">
    <property type="entry name" value="Tscrpt_reg_MarR-type_CS"/>
</dbReference>
<evidence type="ECO:0000313" key="6">
    <source>
        <dbReference type="EMBL" id="MBY8887901.1"/>
    </source>
</evidence>
<comment type="caution">
    <text evidence="6">The sequence shown here is derived from an EMBL/GenBank/DDBJ whole genome shotgun (WGS) entry which is preliminary data.</text>
</comment>
<dbReference type="Proteomes" id="UP001198565">
    <property type="component" value="Unassembled WGS sequence"/>
</dbReference>
<dbReference type="PROSITE" id="PS01117">
    <property type="entry name" value="HTH_MARR_1"/>
    <property type="match status" value="1"/>
</dbReference>
<evidence type="ECO:0000256" key="1">
    <source>
        <dbReference type="ARBA" id="ARBA00023015"/>
    </source>
</evidence>
<proteinExistence type="predicted"/>
<evidence type="ECO:0000259" key="5">
    <source>
        <dbReference type="PROSITE" id="PS50995"/>
    </source>
</evidence>
<dbReference type="Pfam" id="PF12802">
    <property type="entry name" value="MarR_2"/>
    <property type="match status" value="1"/>
</dbReference>
<evidence type="ECO:0000256" key="2">
    <source>
        <dbReference type="ARBA" id="ARBA00023125"/>
    </source>
</evidence>
<organism evidence="6 7">
    <name type="scientific">Streptantibioticus parmotrematis</name>
    <dbReference type="NCBI Taxonomy" id="2873249"/>
    <lineage>
        <taxon>Bacteria</taxon>
        <taxon>Bacillati</taxon>
        <taxon>Actinomycetota</taxon>
        <taxon>Actinomycetes</taxon>
        <taxon>Kitasatosporales</taxon>
        <taxon>Streptomycetaceae</taxon>
        <taxon>Streptantibioticus</taxon>
    </lineage>
</organism>
<gene>
    <name evidence="6" type="ORF">K7472_24120</name>
</gene>
<evidence type="ECO:0000256" key="3">
    <source>
        <dbReference type="ARBA" id="ARBA00023163"/>
    </source>
</evidence>
<sequence>MPTPHHPDDPNPAAPGRGGPDARLLTEVVTRLRRALRASIRTDYPWETLPMAQVELLQVLAEHSPARIGDLAARQRLATSTVSGLIGQMITSGLVARAVDPADRRASAVTLTDAGRDQLTAWAQAHERRLDAALDALDTDDRAIVRSALPALFRLAEHLDDTGTPDAPATAPDAPQAAPGRPTPADRPGARG</sequence>
<feature type="region of interest" description="Disordered" evidence="4">
    <location>
        <begin position="160"/>
        <end position="192"/>
    </location>
</feature>
<dbReference type="EMBL" id="JAINVZ010000019">
    <property type="protein sequence ID" value="MBY8887901.1"/>
    <property type="molecule type" value="Genomic_DNA"/>
</dbReference>
<dbReference type="PROSITE" id="PS50995">
    <property type="entry name" value="HTH_MARR_2"/>
    <property type="match status" value="1"/>
</dbReference>
<dbReference type="InterPro" id="IPR000835">
    <property type="entry name" value="HTH_MarR-typ"/>
</dbReference>
<keyword evidence="3" id="KW-0804">Transcription</keyword>
<keyword evidence="7" id="KW-1185">Reference proteome</keyword>